<organism evidence="1 2">
    <name type="scientific">Catenaria anguillulae PL171</name>
    <dbReference type="NCBI Taxonomy" id="765915"/>
    <lineage>
        <taxon>Eukaryota</taxon>
        <taxon>Fungi</taxon>
        <taxon>Fungi incertae sedis</taxon>
        <taxon>Blastocladiomycota</taxon>
        <taxon>Blastocladiomycetes</taxon>
        <taxon>Blastocladiales</taxon>
        <taxon>Catenariaceae</taxon>
        <taxon>Catenaria</taxon>
    </lineage>
</organism>
<dbReference type="Proteomes" id="UP000193411">
    <property type="component" value="Unassembled WGS sequence"/>
</dbReference>
<reference evidence="1 2" key="1">
    <citation type="submission" date="2016-07" db="EMBL/GenBank/DDBJ databases">
        <title>Pervasive Adenine N6-methylation of Active Genes in Fungi.</title>
        <authorList>
            <consortium name="DOE Joint Genome Institute"/>
            <person name="Mondo S.J."/>
            <person name="Dannebaum R.O."/>
            <person name="Kuo R.C."/>
            <person name="Labutti K."/>
            <person name="Haridas S."/>
            <person name="Kuo A."/>
            <person name="Salamov A."/>
            <person name="Ahrendt S.R."/>
            <person name="Lipzen A."/>
            <person name="Sullivan W."/>
            <person name="Andreopoulos W.B."/>
            <person name="Clum A."/>
            <person name="Lindquist E."/>
            <person name="Daum C."/>
            <person name="Ramamoorthy G.K."/>
            <person name="Gryganskyi A."/>
            <person name="Culley D."/>
            <person name="Magnuson J.K."/>
            <person name="James T.Y."/>
            <person name="O'Malley M.A."/>
            <person name="Stajich J.E."/>
            <person name="Spatafora J.W."/>
            <person name="Visel A."/>
            <person name="Grigoriev I.V."/>
        </authorList>
    </citation>
    <scope>NUCLEOTIDE SEQUENCE [LARGE SCALE GENOMIC DNA]</scope>
    <source>
        <strain evidence="1 2">PL171</strain>
    </source>
</reference>
<accession>A0A1Y2HRN0</accession>
<proteinExistence type="predicted"/>
<keyword evidence="2" id="KW-1185">Reference proteome</keyword>
<comment type="caution">
    <text evidence="1">The sequence shown here is derived from an EMBL/GenBank/DDBJ whole genome shotgun (WGS) entry which is preliminary data.</text>
</comment>
<sequence>MCARVLRDNLISRHNTIALTPREQGLQEFPRDPQFLLMAATYLQVFFGQEGEKARLQVMQVLQSDKGPRSPLHIRFGMYCNERANRETGRHVLDSATIGVLMHNLRKYHLLSMCSVRDAWEAVRTGDPQAVLVEIVSKLANYKSIAEQSCLKLRSRSGRDKNIYQIVSPIQSLPCPIPSKPPSFRRRQKSFSLPEPIQAFMSHASGAGGIEMHGADPDSQQVPALLASNQMLPFPLPLPCKATAVGCIPNSGDLAVVVKSAPMLHEDSTPDTRRANTIYATFGHSPTLTLILAWPNTA</sequence>
<evidence type="ECO:0000313" key="1">
    <source>
        <dbReference type="EMBL" id="ORZ36373.1"/>
    </source>
</evidence>
<dbReference type="STRING" id="765915.A0A1Y2HRN0"/>
<protein>
    <submittedName>
        <fullName evidence="1">Uncharacterized protein</fullName>
    </submittedName>
</protein>
<name>A0A1Y2HRN0_9FUNG</name>
<dbReference type="EMBL" id="MCFL01000017">
    <property type="protein sequence ID" value="ORZ36373.1"/>
    <property type="molecule type" value="Genomic_DNA"/>
</dbReference>
<evidence type="ECO:0000313" key="2">
    <source>
        <dbReference type="Proteomes" id="UP000193411"/>
    </source>
</evidence>
<dbReference type="AlphaFoldDB" id="A0A1Y2HRN0"/>
<gene>
    <name evidence="1" type="ORF">BCR44DRAFT_27232</name>
</gene>